<keyword evidence="2" id="KW-0472">Membrane</keyword>
<dbReference type="Proteomes" id="UP000232323">
    <property type="component" value="Unassembled WGS sequence"/>
</dbReference>
<gene>
    <name evidence="3" type="ORF">CEUSTIGMA_g9285.t1</name>
</gene>
<protein>
    <recommendedName>
        <fullName evidence="5">Transmembrane protein</fullName>
    </recommendedName>
</protein>
<reference evidence="3 4" key="1">
    <citation type="submission" date="2017-08" db="EMBL/GenBank/DDBJ databases">
        <title>Acidophilic green algal genome provides insights into adaptation to an acidic environment.</title>
        <authorList>
            <person name="Hirooka S."/>
            <person name="Hirose Y."/>
            <person name="Kanesaki Y."/>
            <person name="Higuchi S."/>
            <person name="Fujiwara T."/>
            <person name="Onuma R."/>
            <person name="Era A."/>
            <person name="Ohbayashi R."/>
            <person name="Uzuka A."/>
            <person name="Nozaki H."/>
            <person name="Yoshikawa H."/>
            <person name="Miyagishima S.Y."/>
        </authorList>
    </citation>
    <scope>NUCLEOTIDE SEQUENCE [LARGE SCALE GENOMIC DNA]</scope>
    <source>
        <strain evidence="3 4">NIES-2499</strain>
    </source>
</reference>
<sequence>MTDHLSRQLALDDESSSLSESCTTKVDAWERLLLTTPELDVLQNDIAAKRPLNIVPLSSNSQYEADSFEKSSSSAIVAEEHSHQKHIHLLKRDSPLLSEESLQVLSLSLPAGHDSSSELRWYFTLGSACLAVTTLAGISLTQTLNLSTLSVLLISVLWVILVAVMHGVMTLEGNYYRSSSGAAMQDPAYYIMQVSSHNSSAANDERFIQAAGQQVLDDNTFSLYHPSCSCDAFSVESSAYRLLLSKGDVQMYNQHTSDHLGESVGIHQNQNDGHLSCYELVRSGCSLHMQPSHTHREVITNTEKVSSVMECQGGSVTEEGMLFMECQRRAVTAEYGGTTTQLLDVFHAANVLPLPDNGNDATTNNTLGAVECPDPQDPPDAILDYLIATSPASSTLSPVNLSLSPASFRDYLPAAVTSIASGDRDKPFILSSIHQQQTMRDESINTTGKASQSLLTCFLAAAEEAQEEGGSQALRSSINNSTGMLKGGKRRHKKMMSVFNGLDLIMSPRRLVHQENDHADSPAREMRMVKDENEVEAVMGKSSASAHPSSFSFLGQNGMRNDDAKSPAVPGIIMFSSKSQVLPHGDAYVSVSLSAAEHLD</sequence>
<dbReference type="AlphaFoldDB" id="A0A250XFL2"/>
<dbReference type="EMBL" id="BEGY01000071">
    <property type="protein sequence ID" value="GAX81857.1"/>
    <property type="molecule type" value="Genomic_DNA"/>
</dbReference>
<feature type="transmembrane region" description="Helical" evidence="2">
    <location>
        <begin position="121"/>
        <end position="140"/>
    </location>
</feature>
<keyword evidence="4" id="KW-1185">Reference proteome</keyword>
<organism evidence="3 4">
    <name type="scientific">Chlamydomonas eustigma</name>
    <dbReference type="NCBI Taxonomy" id="1157962"/>
    <lineage>
        <taxon>Eukaryota</taxon>
        <taxon>Viridiplantae</taxon>
        <taxon>Chlorophyta</taxon>
        <taxon>core chlorophytes</taxon>
        <taxon>Chlorophyceae</taxon>
        <taxon>CS clade</taxon>
        <taxon>Chlamydomonadales</taxon>
        <taxon>Chlamydomonadaceae</taxon>
        <taxon>Chlamydomonas</taxon>
    </lineage>
</organism>
<name>A0A250XFL2_9CHLO</name>
<comment type="caution">
    <text evidence="3">The sequence shown here is derived from an EMBL/GenBank/DDBJ whole genome shotgun (WGS) entry which is preliminary data.</text>
</comment>
<evidence type="ECO:0000313" key="3">
    <source>
        <dbReference type="EMBL" id="GAX81857.1"/>
    </source>
</evidence>
<feature type="transmembrane region" description="Helical" evidence="2">
    <location>
        <begin position="146"/>
        <end position="168"/>
    </location>
</feature>
<accession>A0A250XFL2</accession>
<keyword evidence="2" id="KW-1133">Transmembrane helix</keyword>
<feature type="region of interest" description="Disordered" evidence="1">
    <location>
        <begin position="470"/>
        <end position="490"/>
    </location>
</feature>
<evidence type="ECO:0000256" key="2">
    <source>
        <dbReference type="SAM" id="Phobius"/>
    </source>
</evidence>
<proteinExistence type="predicted"/>
<evidence type="ECO:0008006" key="5">
    <source>
        <dbReference type="Google" id="ProtNLM"/>
    </source>
</evidence>
<feature type="compositionally biased region" description="Polar residues" evidence="1">
    <location>
        <begin position="473"/>
        <end position="483"/>
    </location>
</feature>
<evidence type="ECO:0000313" key="4">
    <source>
        <dbReference type="Proteomes" id="UP000232323"/>
    </source>
</evidence>
<keyword evidence="2" id="KW-0812">Transmembrane</keyword>
<evidence type="ECO:0000256" key="1">
    <source>
        <dbReference type="SAM" id="MobiDB-lite"/>
    </source>
</evidence>